<dbReference type="Gene3D" id="1.10.150.130">
    <property type="match status" value="1"/>
</dbReference>
<dbReference type="InterPro" id="IPR013762">
    <property type="entry name" value="Integrase-like_cat_sf"/>
</dbReference>
<dbReference type="PANTHER" id="PTHR30349:SF64">
    <property type="entry name" value="PROPHAGE INTEGRASE INTD-RELATED"/>
    <property type="match status" value="1"/>
</dbReference>
<keyword evidence="6" id="KW-1185">Reference proteome</keyword>
<evidence type="ECO:0000256" key="2">
    <source>
        <dbReference type="ARBA" id="ARBA00023125"/>
    </source>
</evidence>
<sequence>MQVSFSLRKDKKDKQGLMPVRMHITFGGENIRKVVKGVKSTQKHWRDREQRIKAPLKSESYNYHIEYNEIIDDYEKRVKNIFRYILLNKLEPTKEYIIEKFESGIEVSLTHEFFDCYNEFLEKDRNQKAERTLKGYTTVLNFLQEFENETGFKIRFETITLDFFEQLRDYAFENKKLSTNYFSKIITVIKTFMTWSFERDYHTNLEYKKFKSKEHEIEVIYLTMEELLKLYSHEFETKRLEHVRDVYCFGCFTGLRYSDIKLLKPSNVFDEYLKVTIVKTKQTDHKIPLNKYSKELLEKYRDTIYEPLPVISSQKFNKYLKECCELAEIDTPTTITRYIGNKRIDKTVPKYELITSHTARKTFVTNSLILGMKEMVVRNITGHRKEESFRRYVKIAEDFKKQEMDNTWGKFPG</sequence>
<dbReference type="InterPro" id="IPR050090">
    <property type="entry name" value="Tyrosine_recombinase_XerCD"/>
</dbReference>
<organism evidence="5 6">
    <name type="scientific">Tenacibaculum skagerrakense</name>
    <dbReference type="NCBI Taxonomy" id="186571"/>
    <lineage>
        <taxon>Bacteria</taxon>
        <taxon>Pseudomonadati</taxon>
        <taxon>Bacteroidota</taxon>
        <taxon>Flavobacteriia</taxon>
        <taxon>Flavobacteriales</taxon>
        <taxon>Flavobacteriaceae</taxon>
        <taxon>Tenacibaculum</taxon>
    </lineage>
</organism>
<accession>A0A4R2P0X5</accession>
<comment type="similarity">
    <text evidence="1">Belongs to the 'phage' integrase family.</text>
</comment>
<dbReference type="RefSeq" id="WP_132791909.1">
    <property type="nucleotide sequence ID" value="NZ_SLXM01000001.1"/>
</dbReference>
<dbReference type="PROSITE" id="PS51898">
    <property type="entry name" value="TYR_RECOMBINASE"/>
    <property type="match status" value="1"/>
</dbReference>
<dbReference type="InterPro" id="IPR011010">
    <property type="entry name" value="DNA_brk_join_enz"/>
</dbReference>
<gene>
    <name evidence="5" type="ORF">EV195_101307</name>
</gene>
<dbReference type="OrthoDB" id="892893at2"/>
<feature type="domain" description="Tyr recombinase" evidence="4">
    <location>
        <begin position="217"/>
        <end position="405"/>
    </location>
</feature>
<dbReference type="GO" id="GO:0003677">
    <property type="term" value="F:DNA binding"/>
    <property type="evidence" value="ECO:0007669"/>
    <property type="project" value="UniProtKB-KW"/>
</dbReference>
<evidence type="ECO:0000256" key="1">
    <source>
        <dbReference type="ARBA" id="ARBA00008857"/>
    </source>
</evidence>
<keyword evidence="3" id="KW-0233">DNA recombination</keyword>
<dbReference type="InterPro" id="IPR025269">
    <property type="entry name" value="SAM-like_dom"/>
</dbReference>
<dbReference type="EMBL" id="SLXM01000001">
    <property type="protein sequence ID" value="TCP28147.1"/>
    <property type="molecule type" value="Genomic_DNA"/>
</dbReference>
<comment type="caution">
    <text evidence="5">The sequence shown here is derived from an EMBL/GenBank/DDBJ whole genome shotgun (WGS) entry which is preliminary data.</text>
</comment>
<protein>
    <submittedName>
        <fullName evidence="5">Site-specific recombinase XerD</fullName>
    </submittedName>
</protein>
<proteinExistence type="inferred from homology"/>
<evidence type="ECO:0000313" key="6">
    <source>
        <dbReference type="Proteomes" id="UP000294564"/>
    </source>
</evidence>
<dbReference type="InterPro" id="IPR010998">
    <property type="entry name" value="Integrase_recombinase_N"/>
</dbReference>
<dbReference type="Pfam" id="PF13102">
    <property type="entry name" value="Phage_int_SAM_5"/>
    <property type="match status" value="1"/>
</dbReference>
<evidence type="ECO:0000256" key="3">
    <source>
        <dbReference type="ARBA" id="ARBA00023172"/>
    </source>
</evidence>
<evidence type="ECO:0000313" key="5">
    <source>
        <dbReference type="EMBL" id="TCP28147.1"/>
    </source>
</evidence>
<dbReference type="Pfam" id="PF17293">
    <property type="entry name" value="Arm-DNA-bind_5"/>
    <property type="match status" value="1"/>
</dbReference>
<dbReference type="AlphaFoldDB" id="A0A4R2P0X5"/>
<reference evidence="5 6" key="1">
    <citation type="submission" date="2019-03" db="EMBL/GenBank/DDBJ databases">
        <title>Genomic Encyclopedia of Type Strains, Phase IV (KMG-IV): sequencing the most valuable type-strain genomes for metagenomic binning, comparative biology and taxonomic classification.</title>
        <authorList>
            <person name="Goeker M."/>
        </authorList>
    </citation>
    <scope>NUCLEOTIDE SEQUENCE [LARGE SCALE GENOMIC DNA]</scope>
    <source>
        <strain evidence="5 6">DSM 14836</strain>
    </source>
</reference>
<name>A0A4R2P0X5_9FLAO</name>
<dbReference type="SUPFAM" id="SSF56349">
    <property type="entry name" value="DNA breaking-rejoining enzymes"/>
    <property type="match status" value="1"/>
</dbReference>
<dbReference type="GO" id="GO:0006310">
    <property type="term" value="P:DNA recombination"/>
    <property type="evidence" value="ECO:0007669"/>
    <property type="project" value="UniProtKB-KW"/>
</dbReference>
<evidence type="ECO:0000259" key="4">
    <source>
        <dbReference type="PROSITE" id="PS51898"/>
    </source>
</evidence>
<dbReference type="Pfam" id="PF00589">
    <property type="entry name" value="Phage_integrase"/>
    <property type="match status" value="1"/>
</dbReference>
<dbReference type="InterPro" id="IPR002104">
    <property type="entry name" value="Integrase_catalytic"/>
</dbReference>
<dbReference type="GO" id="GO:0015074">
    <property type="term" value="P:DNA integration"/>
    <property type="evidence" value="ECO:0007669"/>
    <property type="project" value="InterPro"/>
</dbReference>
<dbReference type="PANTHER" id="PTHR30349">
    <property type="entry name" value="PHAGE INTEGRASE-RELATED"/>
    <property type="match status" value="1"/>
</dbReference>
<dbReference type="CDD" id="cd01185">
    <property type="entry name" value="INTN1_C_like"/>
    <property type="match status" value="1"/>
</dbReference>
<dbReference type="Gene3D" id="1.10.443.10">
    <property type="entry name" value="Intergrase catalytic core"/>
    <property type="match status" value="1"/>
</dbReference>
<dbReference type="InterPro" id="IPR035386">
    <property type="entry name" value="Arm-DNA-bind_5"/>
</dbReference>
<keyword evidence="2" id="KW-0238">DNA-binding</keyword>
<dbReference type="Proteomes" id="UP000294564">
    <property type="component" value="Unassembled WGS sequence"/>
</dbReference>